<keyword evidence="1" id="KW-0732">Signal</keyword>
<dbReference type="STRING" id="694573.A0A194V128"/>
<organism evidence="2 3">
    <name type="scientific">Cytospora mali</name>
    <name type="common">Apple Valsa canker fungus</name>
    <name type="synonym">Valsa mali</name>
    <dbReference type="NCBI Taxonomy" id="578113"/>
    <lineage>
        <taxon>Eukaryota</taxon>
        <taxon>Fungi</taxon>
        <taxon>Dikarya</taxon>
        <taxon>Ascomycota</taxon>
        <taxon>Pezizomycotina</taxon>
        <taxon>Sordariomycetes</taxon>
        <taxon>Sordariomycetidae</taxon>
        <taxon>Diaporthales</taxon>
        <taxon>Cytosporaceae</taxon>
        <taxon>Cytospora</taxon>
    </lineage>
</organism>
<name>A0A194V128_CYTMA</name>
<feature type="signal peptide" evidence="1">
    <location>
        <begin position="1"/>
        <end position="21"/>
    </location>
</feature>
<gene>
    <name evidence="2" type="ORF">VP1G_04975</name>
</gene>
<keyword evidence="3" id="KW-1185">Reference proteome</keyword>
<dbReference type="OrthoDB" id="2507450at2759"/>
<dbReference type="Proteomes" id="UP000078576">
    <property type="component" value="Unassembled WGS sequence"/>
</dbReference>
<evidence type="ECO:0000313" key="3">
    <source>
        <dbReference type="Proteomes" id="UP000078576"/>
    </source>
</evidence>
<dbReference type="EMBL" id="KN714702">
    <property type="protein sequence ID" value="KUI57619.1"/>
    <property type="molecule type" value="Genomic_DNA"/>
</dbReference>
<evidence type="ECO:0000256" key="1">
    <source>
        <dbReference type="SAM" id="SignalP"/>
    </source>
</evidence>
<evidence type="ECO:0000313" key="2">
    <source>
        <dbReference type="EMBL" id="KUI57619.1"/>
    </source>
</evidence>
<proteinExistence type="predicted"/>
<sequence>MRLSILAAALGTMIIAEASSANNLHHHYPYVADQVRGGLKPRQTGSGQNMQTFSGALGGIKADAITATGNTDRPYAVSGDTFTDFTDAAERSCDNQMNSCAEMANSGGANFSVGDCNDQASECREAIATESTTAATTATPATSSTVQTTSTATTPVSVSLVSQNAEFDFFCEE</sequence>
<accession>A0A194V128</accession>
<feature type="chain" id="PRO_5008266065" evidence="1">
    <location>
        <begin position="22"/>
        <end position="173"/>
    </location>
</feature>
<reference evidence="3" key="1">
    <citation type="submission" date="2014-12" db="EMBL/GenBank/DDBJ databases">
        <title>Genome Sequence of Valsa Canker Pathogens Uncovers a Specific Adaption of Colonization on Woody Bark.</title>
        <authorList>
            <person name="Yin Z."/>
            <person name="Liu H."/>
            <person name="Gao X."/>
            <person name="Li Z."/>
            <person name="Song N."/>
            <person name="Ke X."/>
            <person name="Dai Q."/>
            <person name="Wu Y."/>
            <person name="Sun Y."/>
            <person name="Xu J.-R."/>
            <person name="Kang Z.K."/>
            <person name="Wang L."/>
            <person name="Huang L."/>
        </authorList>
    </citation>
    <scope>NUCLEOTIDE SEQUENCE [LARGE SCALE GENOMIC DNA]</scope>
    <source>
        <strain evidence="3">SXYL134</strain>
    </source>
</reference>
<dbReference type="AlphaFoldDB" id="A0A194V128"/>
<protein>
    <submittedName>
        <fullName evidence="2">Uncharacterized protein</fullName>
    </submittedName>
</protein>